<dbReference type="GO" id="GO:0012507">
    <property type="term" value="C:ER to Golgi transport vesicle membrane"/>
    <property type="evidence" value="ECO:0007669"/>
    <property type="project" value="TreeGrafter"/>
</dbReference>
<feature type="region of interest" description="Disordered" evidence="1">
    <location>
        <begin position="60"/>
        <end position="225"/>
    </location>
</feature>
<dbReference type="PANTHER" id="PTHR13402:SF6">
    <property type="entry name" value="SECRETORY 16, ISOFORM I"/>
    <property type="match status" value="1"/>
</dbReference>
<proteinExistence type="predicted"/>
<evidence type="ECO:0000256" key="1">
    <source>
        <dbReference type="SAM" id="MobiDB-lite"/>
    </source>
</evidence>
<dbReference type="GO" id="GO:0007030">
    <property type="term" value="P:Golgi organization"/>
    <property type="evidence" value="ECO:0007669"/>
    <property type="project" value="TreeGrafter"/>
</dbReference>
<dbReference type="EMBL" id="JAYKXP010000008">
    <property type="protein sequence ID" value="KAK7054861.1"/>
    <property type="molecule type" value="Genomic_DNA"/>
</dbReference>
<dbReference type="Proteomes" id="UP001383192">
    <property type="component" value="Unassembled WGS sequence"/>
</dbReference>
<evidence type="ECO:0000313" key="3">
    <source>
        <dbReference type="Proteomes" id="UP001383192"/>
    </source>
</evidence>
<comment type="caution">
    <text evidence="2">The sequence shown here is derived from an EMBL/GenBank/DDBJ whole genome shotgun (WGS) entry which is preliminary data.</text>
</comment>
<dbReference type="AlphaFoldDB" id="A0AAW0DUR3"/>
<dbReference type="GO" id="GO:0070971">
    <property type="term" value="C:endoplasmic reticulum exit site"/>
    <property type="evidence" value="ECO:0007669"/>
    <property type="project" value="TreeGrafter"/>
</dbReference>
<feature type="compositionally biased region" description="Low complexity" evidence="1">
    <location>
        <begin position="140"/>
        <end position="153"/>
    </location>
</feature>
<feature type="compositionally biased region" description="Basic and acidic residues" evidence="1">
    <location>
        <begin position="102"/>
        <end position="116"/>
    </location>
</feature>
<accession>A0AAW0DUR3</accession>
<name>A0AAW0DUR3_9AGAR</name>
<keyword evidence="3" id="KW-1185">Reference proteome</keyword>
<protein>
    <submittedName>
        <fullName evidence="2">Uncharacterized protein</fullName>
    </submittedName>
</protein>
<feature type="compositionally biased region" description="Pro residues" evidence="1">
    <location>
        <begin position="154"/>
        <end position="165"/>
    </location>
</feature>
<feature type="compositionally biased region" description="Pro residues" evidence="1">
    <location>
        <begin position="128"/>
        <end position="139"/>
    </location>
</feature>
<gene>
    <name evidence="2" type="ORF">VNI00_003324</name>
</gene>
<dbReference type="PANTHER" id="PTHR13402">
    <property type="entry name" value="RGPR-RELATED"/>
    <property type="match status" value="1"/>
</dbReference>
<evidence type="ECO:0000313" key="2">
    <source>
        <dbReference type="EMBL" id="KAK7054861.1"/>
    </source>
</evidence>
<organism evidence="2 3">
    <name type="scientific">Paramarasmius palmivorus</name>
    <dbReference type="NCBI Taxonomy" id="297713"/>
    <lineage>
        <taxon>Eukaryota</taxon>
        <taxon>Fungi</taxon>
        <taxon>Dikarya</taxon>
        <taxon>Basidiomycota</taxon>
        <taxon>Agaricomycotina</taxon>
        <taxon>Agaricomycetes</taxon>
        <taxon>Agaricomycetidae</taxon>
        <taxon>Agaricales</taxon>
        <taxon>Marasmiineae</taxon>
        <taxon>Marasmiaceae</taxon>
        <taxon>Paramarasmius</taxon>
    </lineage>
</organism>
<feature type="region of interest" description="Disordered" evidence="1">
    <location>
        <begin position="1"/>
        <end position="44"/>
    </location>
</feature>
<feature type="compositionally biased region" description="Polar residues" evidence="1">
    <location>
        <begin position="9"/>
        <end position="20"/>
    </location>
</feature>
<dbReference type="GO" id="GO:0070973">
    <property type="term" value="P:protein localization to endoplasmic reticulum exit site"/>
    <property type="evidence" value="ECO:0007669"/>
    <property type="project" value="TreeGrafter"/>
</dbReference>
<sequence length="256" mass="27124">MYSPPGTAKQDQITPRSSTDISEEDEGQEVSWWGGDNGRTPTTANFMQFSADQAPVASSDGFISLMDNNPKPAQAGANGNSGSWLSRWWKRDSTPGPVRANLGEEKTFYYDPELKRWVNKAAGEPEAPKPAAPPPPPSRTPSRAQTASPGMSGPRPPSTGPPPPRSASAANLSAPPPPKPNPAMRISSHLVPTPEIPEGPGSAPSTPTGTRLAPPGPPPGRPSVTSIEKEYQESIRRCLAAGRCIVIKDILHFLIS</sequence>
<reference evidence="2 3" key="1">
    <citation type="submission" date="2024-01" db="EMBL/GenBank/DDBJ databases">
        <title>A draft genome for a cacao thread blight-causing isolate of Paramarasmius palmivorus.</title>
        <authorList>
            <person name="Baruah I.K."/>
            <person name="Bukari Y."/>
            <person name="Amoako-Attah I."/>
            <person name="Meinhardt L.W."/>
            <person name="Bailey B.A."/>
            <person name="Cohen S.P."/>
        </authorList>
    </citation>
    <scope>NUCLEOTIDE SEQUENCE [LARGE SCALE GENOMIC DNA]</scope>
    <source>
        <strain evidence="2 3">GH-12</strain>
    </source>
</reference>